<dbReference type="Proteomes" id="UP000051952">
    <property type="component" value="Unassembled WGS sequence"/>
</dbReference>
<gene>
    <name evidence="3" type="ORF">BSAL_47795</name>
</gene>
<accession>A0A0S4JUX4</accession>
<reference evidence="4" key="1">
    <citation type="submission" date="2015-09" db="EMBL/GenBank/DDBJ databases">
        <authorList>
            <consortium name="Pathogen Informatics"/>
        </authorList>
    </citation>
    <scope>NUCLEOTIDE SEQUENCE [LARGE SCALE GENOMIC DNA]</scope>
    <source>
        <strain evidence="4">Lake Konstanz</strain>
    </source>
</reference>
<evidence type="ECO:0000313" key="3">
    <source>
        <dbReference type="EMBL" id="CUG94360.1"/>
    </source>
</evidence>
<sequence>MVQCHYAHYLVALCTLFCCCFYSLALYFSRSAAQTKCLSLSFHHLHYPSCPICCPFHFLSNETKTMRRNETKDERNFLDNAASSVQHKIMNSQFPPKEAMKREQKKVRNKK</sequence>
<name>A0A0S4JUX4_BODSA</name>
<protein>
    <submittedName>
        <fullName evidence="3">Membrane-associated protein, putative</fullName>
    </submittedName>
</protein>
<evidence type="ECO:0000256" key="2">
    <source>
        <dbReference type="SAM" id="Phobius"/>
    </source>
</evidence>
<evidence type="ECO:0000256" key="1">
    <source>
        <dbReference type="SAM" id="MobiDB-lite"/>
    </source>
</evidence>
<organism evidence="3 4">
    <name type="scientific">Bodo saltans</name>
    <name type="common">Flagellated protozoan</name>
    <dbReference type="NCBI Taxonomy" id="75058"/>
    <lineage>
        <taxon>Eukaryota</taxon>
        <taxon>Discoba</taxon>
        <taxon>Euglenozoa</taxon>
        <taxon>Kinetoplastea</taxon>
        <taxon>Metakinetoplastina</taxon>
        <taxon>Eubodonida</taxon>
        <taxon>Bodonidae</taxon>
        <taxon>Bodo</taxon>
    </lineage>
</organism>
<dbReference type="VEuPathDB" id="TriTrypDB:BSAL_47795"/>
<keyword evidence="4" id="KW-1185">Reference proteome</keyword>
<evidence type="ECO:0000313" key="4">
    <source>
        <dbReference type="Proteomes" id="UP000051952"/>
    </source>
</evidence>
<keyword evidence="2" id="KW-1133">Transmembrane helix</keyword>
<dbReference type="AlphaFoldDB" id="A0A0S4JUX4"/>
<keyword evidence="2" id="KW-0812">Transmembrane</keyword>
<dbReference type="EMBL" id="CYKH01002240">
    <property type="protein sequence ID" value="CUG94360.1"/>
    <property type="molecule type" value="Genomic_DNA"/>
</dbReference>
<feature type="region of interest" description="Disordered" evidence="1">
    <location>
        <begin position="91"/>
        <end position="111"/>
    </location>
</feature>
<proteinExistence type="predicted"/>
<feature type="transmembrane region" description="Helical" evidence="2">
    <location>
        <begin position="6"/>
        <end position="28"/>
    </location>
</feature>
<keyword evidence="2" id="KW-0472">Membrane</keyword>